<accession>X1E0I0</accession>
<dbReference type="Pfam" id="PF04015">
    <property type="entry name" value="DUF362"/>
    <property type="match status" value="1"/>
</dbReference>
<feature type="domain" description="DUF362" evidence="1">
    <location>
        <begin position="33"/>
        <end position="237"/>
    </location>
</feature>
<reference evidence="2" key="1">
    <citation type="journal article" date="2014" name="Front. Microbiol.">
        <title>High frequency of phylogenetically diverse reductive dehalogenase-homologous genes in deep subseafloor sedimentary metagenomes.</title>
        <authorList>
            <person name="Kawai M."/>
            <person name="Futagami T."/>
            <person name="Toyoda A."/>
            <person name="Takaki Y."/>
            <person name="Nishi S."/>
            <person name="Hori S."/>
            <person name="Arai W."/>
            <person name="Tsubouchi T."/>
            <person name="Morono Y."/>
            <person name="Uchiyama I."/>
            <person name="Ito T."/>
            <person name="Fujiyama A."/>
            <person name="Inagaki F."/>
            <person name="Takami H."/>
        </authorList>
    </citation>
    <scope>NUCLEOTIDE SEQUENCE</scope>
    <source>
        <strain evidence="2">Expedition CK06-06</strain>
    </source>
</reference>
<dbReference type="InterPro" id="IPR007160">
    <property type="entry name" value="DUF362"/>
</dbReference>
<sequence>MSKLSLVINQNREEGTVQAIDLLGENKVEGKNVVLKPNFNTADPAPGSTDIITLRSLIVKLKEMGAKSITLAERSGPVDTRKCMEEKGIFELAEELDFQIINLAEVGVEEYIHIRPKDSYWKDGFLFAKIYHGAECIVETCCLKTHQYGGHFTLSLKNAVGIVPKRDLNGNSYMRELHSSPDQRKLIADINSAFSPDLIVLDGVTAFVDGGPAVGTRKEANVILASKDRIAIDAVGVAILRILGTTTEVNRASIFEQEQIARAVELNLGVAKQDEIEIITDSKEAEKLAEQIMTKLQE</sequence>
<organism evidence="2">
    <name type="scientific">marine sediment metagenome</name>
    <dbReference type="NCBI Taxonomy" id="412755"/>
    <lineage>
        <taxon>unclassified sequences</taxon>
        <taxon>metagenomes</taxon>
        <taxon>ecological metagenomes</taxon>
    </lineage>
</organism>
<dbReference type="AlphaFoldDB" id="X1E0I0"/>
<proteinExistence type="predicted"/>
<gene>
    <name evidence="2" type="ORF">S03H2_02683</name>
</gene>
<protein>
    <recommendedName>
        <fullName evidence="1">DUF362 domain-containing protein</fullName>
    </recommendedName>
</protein>
<name>X1E0I0_9ZZZZ</name>
<evidence type="ECO:0000259" key="1">
    <source>
        <dbReference type="Pfam" id="PF04015"/>
    </source>
</evidence>
<dbReference type="EMBL" id="BARU01000926">
    <property type="protein sequence ID" value="GAH26781.1"/>
    <property type="molecule type" value="Genomic_DNA"/>
</dbReference>
<comment type="caution">
    <text evidence="2">The sequence shown here is derived from an EMBL/GenBank/DDBJ whole genome shotgun (WGS) entry which is preliminary data.</text>
</comment>
<evidence type="ECO:0000313" key="2">
    <source>
        <dbReference type="EMBL" id="GAH26781.1"/>
    </source>
</evidence>